<evidence type="ECO:0000313" key="3">
    <source>
        <dbReference type="Proteomes" id="UP000231655"/>
    </source>
</evidence>
<dbReference type="Pfam" id="PF06620">
    <property type="entry name" value="DUF1150"/>
    <property type="match status" value="1"/>
</dbReference>
<evidence type="ECO:0000313" key="1">
    <source>
        <dbReference type="EMBL" id="PJE28892.1"/>
    </source>
</evidence>
<protein>
    <submittedName>
        <fullName evidence="1">DUF1150 domain-containing protein</fullName>
    </submittedName>
</protein>
<dbReference type="Proteomes" id="UP000231702">
    <property type="component" value="Unassembled WGS sequence"/>
</dbReference>
<dbReference type="Proteomes" id="UP000231655">
    <property type="component" value="Unassembled WGS sequence"/>
</dbReference>
<dbReference type="InterPro" id="IPR009531">
    <property type="entry name" value="DUF1150"/>
</dbReference>
<organism evidence="2 3">
    <name type="scientific">Pseudooceanicola antarcticus</name>
    <dbReference type="NCBI Taxonomy" id="1247613"/>
    <lineage>
        <taxon>Bacteria</taxon>
        <taxon>Pseudomonadati</taxon>
        <taxon>Pseudomonadota</taxon>
        <taxon>Alphaproteobacteria</taxon>
        <taxon>Rhodobacterales</taxon>
        <taxon>Paracoccaceae</taxon>
        <taxon>Pseudooceanicola</taxon>
    </lineage>
</organism>
<name>A0A285IIK6_9RHOB</name>
<reference evidence="2 3" key="1">
    <citation type="submission" date="2017-09" db="EMBL/GenBank/DDBJ databases">
        <authorList>
            <person name="Ehlers B."/>
            <person name="Leendertz F.H."/>
        </authorList>
    </citation>
    <scope>NUCLEOTIDE SEQUENCE [LARGE SCALE GENOMIC DNA]</scope>
    <source>
        <strain evidence="2 3">CGMCC 1.12662</strain>
    </source>
</reference>
<accession>A0A285IIK6</accession>
<keyword evidence="4" id="KW-1185">Reference proteome</keyword>
<proteinExistence type="predicted"/>
<dbReference type="EMBL" id="OBEA01000002">
    <property type="protein sequence ID" value="SNY47815.1"/>
    <property type="molecule type" value="Genomic_DNA"/>
</dbReference>
<reference evidence="1 4" key="2">
    <citation type="journal article" date="2018" name="Int. J. Syst. Evol. Microbiol.">
        <title>Pseudooceanicola lipolyticus sp. nov., a marine alphaproteobacterium, reclassification of Oceanicola flagellatus as Pseudooceanicola flagellatus comb. nov. and emended description of the genus Pseudooceanicola.</title>
        <authorList>
            <person name="Huang M.-M."/>
            <person name="Guo L.-L."/>
            <person name="Wu Y.-H."/>
            <person name="Lai Q.-L."/>
            <person name="Shao Z.-Z."/>
            <person name="Wang C.-S."/>
            <person name="Wu M."/>
            <person name="Xu X.-W."/>
        </authorList>
    </citation>
    <scope>NUCLEOTIDE SEQUENCE [LARGE SCALE GENOMIC DNA]</scope>
    <source>
        <strain evidence="1 4">Ar-45</strain>
    </source>
</reference>
<dbReference type="AlphaFoldDB" id="A0A285IIK6"/>
<dbReference type="OrthoDB" id="7205167at2"/>
<gene>
    <name evidence="1" type="ORF">CVM39_10560</name>
    <name evidence="2" type="ORF">SAMN06297129_1254</name>
</gene>
<dbReference type="EMBL" id="PGTD01000016">
    <property type="protein sequence ID" value="PJE28892.1"/>
    <property type="molecule type" value="Genomic_DNA"/>
</dbReference>
<evidence type="ECO:0000313" key="4">
    <source>
        <dbReference type="Proteomes" id="UP000231702"/>
    </source>
</evidence>
<evidence type="ECO:0000313" key="2">
    <source>
        <dbReference type="EMBL" id="SNY47815.1"/>
    </source>
</evidence>
<sequence length="79" mass="8924">MNDKFDFDHPAGGHVAEKIVYVRPVEARELPDELREQVEGVETLFAVHNSDGERLALVEDRQTAFILARENDLAPVTVH</sequence>
<dbReference type="RefSeq" id="WP_097145016.1">
    <property type="nucleotide sequence ID" value="NZ_OBEA01000002.1"/>
</dbReference>